<evidence type="ECO:0000313" key="2">
    <source>
        <dbReference type="EMBL" id="HIS46010.1"/>
    </source>
</evidence>
<dbReference type="Pfam" id="PF04298">
    <property type="entry name" value="Zn_peptidase_2"/>
    <property type="match status" value="1"/>
</dbReference>
<keyword evidence="1" id="KW-0812">Transmembrane</keyword>
<accession>A0A9D1F1P0</accession>
<gene>
    <name evidence="2" type="ORF">IAB46_00325</name>
</gene>
<feature type="transmembrane region" description="Helical" evidence="1">
    <location>
        <begin position="160"/>
        <end position="181"/>
    </location>
</feature>
<comment type="caution">
    <text evidence="2">The sequence shown here is derived from an EMBL/GenBank/DDBJ whole genome shotgun (WGS) entry which is preliminary data.</text>
</comment>
<sequence length="243" mass="26710">MAYIGYGYGYGYPRIYFDWTYLLVIAGVILSLWASATVKSAFRTYSGVRTLRGMTGAAAAQEILRQTGIYDVRVVHIRGNLNDHYDPRNRTLSLSDPVYGSTSVAAVSVAAHECGHAIQHARNYAPLKIRGSLVPVANFGSVISWPIILVGIFMGFNQTLITIGIILFFAVVLFHLVTLPVEFNASARALRILSETQMLMGEENEGAKKVLRAAALTYVASAAGMILQLLRLLILTRGRRRDD</sequence>
<reference evidence="2" key="2">
    <citation type="journal article" date="2021" name="PeerJ">
        <title>Extensive microbial diversity within the chicken gut microbiome revealed by metagenomics and culture.</title>
        <authorList>
            <person name="Gilroy R."/>
            <person name="Ravi A."/>
            <person name="Getino M."/>
            <person name="Pursley I."/>
            <person name="Horton D.L."/>
            <person name="Alikhan N.F."/>
            <person name="Baker D."/>
            <person name="Gharbi K."/>
            <person name="Hall N."/>
            <person name="Watson M."/>
            <person name="Adriaenssens E.M."/>
            <person name="Foster-Nyarko E."/>
            <person name="Jarju S."/>
            <person name="Secka A."/>
            <person name="Antonio M."/>
            <person name="Oren A."/>
            <person name="Chaudhuri R.R."/>
            <person name="La Ragione R."/>
            <person name="Hildebrand F."/>
            <person name="Pallen M.J."/>
        </authorList>
    </citation>
    <scope>NUCLEOTIDE SEQUENCE</scope>
    <source>
        <strain evidence="2">CHK178-757</strain>
    </source>
</reference>
<organism evidence="2 3">
    <name type="scientific">Candidatus Scybalocola faecigallinarum</name>
    <dbReference type="NCBI Taxonomy" id="2840941"/>
    <lineage>
        <taxon>Bacteria</taxon>
        <taxon>Bacillati</taxon>
        <taxon>Bacillota</taxon>
        <taxon>Clostridia</taxon>
        <taxon>Lachnospirales</taxon>
        <taxon>Lachnospiraceae</taxon>
        <taxon>Lachnospiraceae incertae sedis</taxon>
        <taxon>Candidatus Scybalocola (ex Gilroy et al. 2021)</taxon>
    </lineage>
</organism>
<keyword evidence="1" id="KW-0472">Membrane</keyword>
<evidence type="ECO:0000256" key="1">
    <source>
        <dbReference type="SAM" id="Phobius"/>
    </source>
</evidence>
<feature type="transmembrane region" description="Helical" evidence="1">
    <location>
        <begin position="20"/>
        <end position="42"/>
    </location>
</feature>
<dbReference type="AlphaFoldDB" id="A0A9D1F1P0"/>
<dbReference type="PANTHER" id="PTHR36434">
    <property type="entry name" value="MEMBRANE PROTEASE YUGP-RELATED"/>
    <property type="match status" value="1"/>
</dbReference>
<keyword evidence="1" id="KW-1133">Transmembrane helix</keyword>
<proteinExistence type="predicted"/>
<dbReference type="InterPro" id="IPR007395">
    <property type="entry name" value="Zn_peptidase_2"/>
</dbReference>
<reference evidence="2" key="1">
    <citation type="submission" date="2020-10" db="EMBL/GenBank/DDBJ databases">
        <authorList>
            <person name="Gilroy R."/>
        </authorList>
    </citation>
    <scope>NUCLEOTIDE SEQUENCE</scope>
    <source>
        <strain evidence="2">CHK178-757</strain>
    </source>
</reference>
<dbReference type="PANTHER" id="PTHR36434:SF1">
    <property type="entry name" value="MEMBRANE PROTEASE YUGP-RELATED"/>
    <property type="match status" value="1"/>
</dbReference>
<dbReference type="Proteomes" id="UP000823927">
    <property type="component" value="Unassembled WGS sequence"/>
</dbReference>
<dbReference type="EMBL" id="DVIT01000002">
    <property type="protein sequence ID" value="HIS46010.1"/>
    <property type="molecule type" value="Genomic_DNA"/>
</dbReference>
<name>A0A9D1F1P0_9FIRM</name>
<protein>
    <submittedName>
        <fullName evidence="2">Zinc metallopeptidase</fullName>
    </submittedName>
</protein>
<feature type="transmembrane region" description="Helical" evidence="1">
    <location>
        <begin position="132"/>
        <end position="154"/>
    </location>
</feature>
<evidence type="ECO:0000313" key="3">
    <source>
        <dbReference type="Proteomes" id="UP000823927"/>
    </source>
</evidence>
<feature type="transmembrane region" description="Helical" evidence="1">
    <location>
        <begin position="210"/>
        <end position="234"/>
    </location>
</feature>